<feature type="domain" description="PPM-type phosphatase" evidence="4">
    <location>
        <begin position="478"/>
        <end position="706"/>
    </location>
</feature>
<keyword evidence="5" id="KW-0418">Kinase</keyword>
<keyword evidence="3" id="KW-0472">Membrane</keyword>
<accession>A0A0G0GY84</accession>
<evidence type="ECO:0000256" key="2">
    <source>
        <dbReference type="SAM" id="Coils"/>
    </source>
</evidence>
<keyword evidence="5" id="KW-0723">Serine/threonine-protein kinase</keyword>
<dbReference type="Pfam" id="PF07228">
    <property type="entry name" value="SpoIIE"/>
    <property type="match status" value="1"/>
</dbReference>
<dbReference type="PROSITE" id="PS51257">
    <property type="entry name" value="PROKAR_LIPOPROTEIN"/>
    <property type="match status" value="1"/>
</dbReference>
<dbReference type="Gene3D" id="1.25.40.10">
    <property type="entry name" value="Tetratricopeptide repeat domain"/>
    <property type="match status" value="2"/>
</dbReference>
<dbReference type="Pfam" id="PF13424">
    <property type="entry name" value="TPR_12"/>
    <property type="match status" value="2"/>
</dbReference>
<dbReference type="InterPro" id="IPR019734">
    <property type="entry name" value="TPR_rpt"/>
</dbReference>
<keyword evidence="2" id="KW-0175">Coiled coil</keyword>
<dbReference type="GO" id="GO:0004674">
    <property type="term" value="F:protein serine/threonine kinase activity"/>
    <property type="evidence" value="ECO:0007669"/>
    <property type="project" value="UniProtKB-KW"/>
</dbReference>
<feature type="coiled-coil region" evidence="2">
    <location>
        <begin position="370"/>
        <end position="404"/>
    </location>
</feature>
<dbReference type="PANTHER" id="PTHR10098">
    <property type="entry name" value="RAPSYN-RELATED"/>
    <property type="match status" value="1"/>
</dbReference>
<sequence>MEKIREFTERHLPCGVLIYSIFIMILFMIFTGCNNSPTPPRLSGEGQGEVKQDVWTSEVQTLVDSSDIKKVEAMYDVAWEQLNKNPDTSKIIAGEMMKLSESSGYKIGIGHAYNVFGSIEFAKSNYQETFKNWLQALKVYEDYGDASRAAAVQINIGLLFFRQKNNEEALKYYLRAQKIVESDLVKDSSNMTFKLRLFGIHNNIGITFANNKDYEKAYENYLKALQIAEEIENKEKISEACNSIGNLFKNKNNFIKALEYYSKSLKIYQEIDDKSGIAMCLGNIGIIMSENGNYENALNYYNKSLSFAKEVDNKRVIMEVYDRLADLYSIMGNSSAYEYCRKYSDLRDTLLGEESQKQIAQMQTIYETDKKDNEIKILNQANALKEAENNRQKAQNDRQRIVIYSTVSGVVLVLILALFIFRSYKKEKKAKLLSEKQKLEIGIQKGKIEHQSKEINDSITYAKGIQEAILPPLEKVYSALPQSFVLYKPKDVVSGDFFWFHQKNGFCLIAAADCTGHGVPGAFMSMINMKTLNETCGFREIWKPGDILEIINPSIKKTLGTRKDGMDIALCTIQKKNEEKILYYAGANRPLWIIRKGANEVEEIKATKTAIAGFTPDDQKFKTHEVILQAGDTFYIFSDGFADQFGGPDGKKLMTKRFKEILIKIQDMDMKAQQAFMDKTIEDWKKPNPDATYEQVDDILVIGVRA</sequence>
<keyword evidence="3" id="KW-1133">Transmembrane helix</keyword>
<feature type="repeat" description="TPR" evidence="1">
    <location>
        <begin position="198"/>
        <end position="231"/>
    </location>
</feature>
<protein>
    <submittedName>
        <fullName evidence="5">Serine/threonine protein kinase</fullName>
    </submittedName>
</protein>
<dbReference type="InterPro" id="IPR036457">
    <property type="entry name" value="PPM-type-like_dom_sf"/>
</dbReference>
<keyword evidence="1" id="KW-0802">TPR repeat</keyword>
<dbReference type="Gene3D" id="3.60.40.10">
    <property type="entry name" value="PPM-type phosphatase domain"/>
    <property type="match status" value="1"/>
</dbReference>
<name>A0A0G0GY84_9BACT</name>
<evidence type="ECO:0000313" key="5">
    <source>
        <dbReference type="EMBL" id="KKQ35953.1"/>
    </source>
</evidence>
<feature type="transmembrane region" description="Helical" evidence="3">
    <location>
        <begin position="12"/>
        <end position="30"/>
    </location>
</feature>
<dbReference type="Proteomes" id="UP000033876">
    <property type="component" value="Unassembled WGS sequence"/>
</dbReference>
<evidence type="ECO:0000256" key="3">
    <source>
        <dbReference type="SAM" id="Phobius"/>
    </source>
</evidence>
<dbReference type="InterPro" id="IPR001932">
    <property type="entry name" value="PPM-type_phosphatase-like_dom"/>
</dbReference>
<comment type="caution">
    <text evidence="5">The sequence shown here is derived from an EMBL/GenBank/DDBJ whole genome shotgun (WGS) entry which is preliminary data.</text>
</comment>
<keyword evidence="5" id="KW-0808">Transferase</keyword>
<reference evidence="5 6" key="1">
    <citation type="journal article" date="2015" name="Nature">
        <title>rRNA introns, odd ribosomes, and small enigmatic genomes across a large radiation of phyla.</title>
        <authorList>
            <person name="Brown C.T."/>
            <person name="Hug L.A."/>
            <person name="Thomas B.C."/>
            <person name="Sharon I."/>
            <person name="Castelle C.J."/>
            <person name="Singh A."/>
            <person name="Wilkins M.J."/>
            <person name="Williams K.H."/>
            <person name="Banfield J.F."/>
        </authorList>
    </citation>
    <scope>NUCLEOTIDE SEQUENCE [LARGE SCALE GENOMIC DNA]</scope>
</reference>
<evidence type="ECO:0000313" key="6">
    <source>
        <dbReference type="Proteomes" id="UP000033876"/>
    </source>
</evidence>
<dbReference type="SMART" id="SM00331">
    <property type="entry name" value="PP2C_SIG"/>
    <property type="match status" value="1"/>
</dbReference>
<evidence type="ECO:0000256" key="1">
    <source>
        <dbReference type="PROSITE-ProRule" id="PRU00339"/>
    </source>
</evidence>
<dbReference type="AlphaFoldDB" id="A0A0G0GY84"/>
<dbReference type="PROSITE" id="PS50005">
    <property type="entry name" value="TPR"/>
    <property type="match status" value="4"/>
</dbReference>
<dbReference type="InterPro" id="IPR011990">
    <property type="entry name" value="TPR-like_helical_dom_sf"/>
</dbReference>
<dbReference type="Pfam" id="PF13181">
    <property type="entry name" value="TPR_8"/>
    <property type="match status" value="1"/>
</dbReference>
<evidence type="ECO:0000259" key="4">
    <source>
        <dbReference type="SMART" id="SM00331"/>
    </source>
</evidence>
<proteinExistence type="predicted"/>
<feature type="repeat" description="TPR" evidence="1">
    <location>
        <begin position="238"/>
        <end position="271"/>
    </location>
</feature>
<organism evidence="5 6">
    <name type="scientific">Candidatus Nomurabacteria bacterium GW2011_GWB1_37_5</name>
    <dbReference type="NCBI Taxonomy" id="1618742"/>
    <lineage>
        <taxon>Bacteria</taxon>
        <taxon>Candidatus Nomuraibacteriota</taxon>
    </lineage>
</organism>
<feature type="repeat" description="TPR" evidence="1">
    <location>
        <begin position="278"/>
        <end position="311"/>
    </location>
</feature>
<gene>
    <name evidence="5" type="ORF">US50_C0002G0013</name>
</gene>
<dbReference type="SUPFAM" id="SSF48452">
    <property type="entry name" value="TPR-like"/>
    <property type="match status" value="2"/>
</dbReference>
<dbReference type="SMART" id="SM00028">
    <property type="entry name" value="TPR"/>
    <property type="match status" value="5"/>
</dbReference>
<keyword evidence="3" id="KW-0812">Transmembrane</keyword>
<feature type="repeat" description="TPR" evidence="1">
    <location>
        <begin position="150"/>
        <end position="183"/>
    </location>
</feature>
<feature type="transmembrane region" description="Helical" evidence="3">
    <location>
        <begin position="401"/>
        <end position="421"/>
    </location>
</feature>
<dbReference type="EMBL" id="LBTF01000002">
    <property type="protein sequence ID" value="KKQ35953.1"/>
    <property type="molecule type" value="Genomic_DNA"/>
</dbReference>